<evidence type="ECO:0000256" key="1">
    <source>
        <dbReference type="SAM" id="MobiDB-lite"/>
    </source>
</evidence>
<feature type="transmembrane region" description="Helical" evidence="2">
    <location>
        <begin position="152"/>
        <end position="174"/>
    </location>
</feature>
<feature type="transmembrane region" description="Helical" evidence="2">
    <location>
        <begin position="76"/>
        <end position="100"/>
    </location>
</feature>
<accession>A0A6J3MEH4</accession>
<keyword evidence="2" id="KW-0472">Membrane</keyword>
<gene>
    <name evidence="4" type="ORF">K489DRAFT_419545</name>
</gene>
<reference evidence="4" key="1">
    <citation type="submission" date="2020-01" db="EMBL/GenBank/DDBJ databases">
        <authorList>
            <consortium name="DOE Joint Genome Institute"/>
            <person name="Haridas S."/>
            <person name="Albert R."/>
            <person name="Binder M."/>
            <person name="Bloem J."/>
            <person name="Labutti K."/>
            <person name="Salamov A."/>
            <person name="Andreopoulos B."/>
            <person name="Baker S.E."/>
            <person name="Barry K."/>
            <person name="Bills G."/>
            <person name="Bluhm B.H."/>
            <person name="Cannon C."/>
            <person name="Castanera R."/>
            <person name="Culley D.E."/>
            <person name="Daum C."/>
            <person name="Ezra D."/>
            <person name="Gonzalez J.B."/>
            <person name="Henrissat B."/>
            <person name="Kuo A."/>
            <person name="Liang C."/>
            <person name="Lipzen A."/>
            <person name="Lutzoni F."/>
            <person name="Magnuson J."/>
            <person name="Mondo S."/>
            <person name="Nolan M."/>
            <person name="Ohm R."/>
            <person name="Pangilinan J."/>
            <person name="Park H.-J."/>
            <person name="Ramirez L."/>
            <person name="Alfaro M."/>
            <person name="Sun H."/>
            <person name="Tritt A."/>
            <person name="Yoshinaga Y."/>
            <person name="Zwiers L.-H."/>
            <person name="Turgeon B.G."/>
            <person name="Goodwin S.B."/>
            <person name="Spatafora J.W."/>
            <person name="Crous P.W."/>
            <person name="Grigoriev I.V."/>
        </authorList>
    </citation>
    <scope>NUCLEOTIDE SEQUENCE</scope>
    <source>
        <strain evidence="4">CBS 342.82</strain>
    </source>
</reference>
<feature type="compositionally biased region" description="Low complexity" evidence="1">
    <location>
        <begin position="216"/>
        <end position="226"/>
    </location>
</feature>
<evidence type="ECO:0008006" key="5">
    <source>
        <dbReference type="Google" id="ProtNLM"/>
    </source>
</evidence>
<protein>
    <recommendedName>
        <fullName evidence="5">MARVEL domain-containing protein</fullName>
    </recommendedName>
</protein>
<keyword evidence="2" id="KW-0812">Transmembrane</keyword>
<dbReference type="OrthoDB" id="5342507at2759"/>
<keyword evidence="3" id="KW-1185">Reference proteome</keyword>
<keyword evidence="2" id="KW-1133">Transmembrane helix</keyword>
<feature type="region of interest" description="Disordered" evidence="1">
    <location>
        <begin position="181"/>
        <end position="273"/>
    </location>
</feature>
<reference evidence="4" key="2">
    <citation type="submission" date="2020-04" db="EMBL/GenBank/DDBJ databases">
        <authorList>
            <consortium name="NCBI Genome Project"/>
        </authorList>
    </citation>
    <scope>NUCLEOTIDE SEQUENCE</scope>
    <source>
        <strain evidence="4">CBS 342.82</strain>
    </source>
</reference>
<feature type="compositionally biased region" description="Basic residues" evidence="1">
    <location>
        <begin position="197"/>
        <end position="209"/>
    </location>
</feature>
<feature type="transmembrane region" description="Helical" evidence="2">
    <location>
        <begin position="15"/>
        <end position="39"/>
    </location>
</feature>
<evidence type="ECO:0000313" key="3">
    <source>
        <dbReference type="Proteomes" id="UP000504637"/>
    </source>
</evidence>
<name>A0A6J3MEH4_9PEZI</name>
<proteinExistence type="predicted"/>
<sequence>MGIFKGGALRLFQSFLYLLAFCCAAIILGIYSYFLAVLADRDRPIFRETKAVEGISGVAVIYTIFAVLLTCCLGGVSFFAFLAIVLDIAFIGGFIALAVLTRDGSRSCSGIVSTPLGTGPDYFRFGFSSNGVQGNEVTYGVQLGTACRMNKACFAVAIVGAIVFLITAIMQVVLVRHHKKEKRFGPGPSNGYTSGSSRRKGLFARKNKNATREAELGTAAGAGTLGVAHPDTRPSHDTAYTGTTVGGATGVHEKVEPTGAHTGYYTQPTGTGAVNPYGYNTAAPVTTTGTATNY</sequence>
<dbReference type="GeneID" id="54366011"/>
<dbReference type="Proteomes" id="UP000504637">
    <property type="component" value="Unplaced"/>
</dbReference>
<reference evidence="4" key="3">
    <citation type="submission" date="2025-08" db="UniProtKB">
        <authorList>
            <consortium name="RefSeq"/>
        </authorList>
    </citation>
    <scope>IDENTIFICATION</scope>
    <source>
        <strain evidence="4">CBS 342.82</strain>
    </source>
</reference>
<dbReference type="AlphaFoldDB" id="A0A6J3MEH4"/>
<evidence type="ECO:0000313" key="4">
    <source>
        <dbReference type="RefSeq" id="XP_033463319.1"/>
    </source>
</evidence>
<dbReference type="RefSeq" id="XP_033463319.1">
    <property type="nucleotide sequence ID" value="XM_033608211.1"/>
</dbReference>
<organism evidence="4">
    <name type="scientific">Dissoconium aciculare CBS 342.82</name>
    <dbReference type="NCBI Taxonomy" id="1314786"/>
    <lineage>
        <taxon>Eukaryota</taxon>
        <taxon>Fungi</taxon>
        <taxon>Dikarya</taxon>
        <taxon>Ascomycota</taxon>
        <taxon>Pezizomycotina</taxon>
        <taxon>Dothideomycetes</taxon>
        <taxon>Dothideomycetidae</taxon>
        <taxon>Mycosphaerellales</taxon>
        <taxon>Dissoconiaceae</taxon>
        <taxon>Dissoconium</taxon>
    </lineage>
</organism>
<feature type="transmembrane region" description="Helical" evidence="2">
    <location>
        <begin position="51"/>
        <end position="70"/>
    </location>
</feature>
<evidence type="ECO:0000256" key="2">
    <source>
        <dbReference type="SAM" id="Phobius"/>
    </source>
</evidence>